<organism evidence="1">
    <name type="scientific">Arundo donax</name>
    <name type="common">Giant reed</name>
    <name type="synonym">Donax arundinaceus</name>
    <dbReference type="NCBI Taxonomy" id="35708"/>
    <lineage>
        <taxon>Eukaryota</taxon>
        <taxon>Viridiplantae</taxon>
        <taxon>Streptophyta</taxon>
        <taxon>Embryophyta</taxon>
        <taxon>Tracheophyta</taxon>
        <taxon>Spermatophyta</taxon>
        <taxon>Magnoliopsida</taxon>
        <taxon>Liliopsida</taxon>
        <taxon>Poales</taxon>
        <taxon>Poaceae</taxon>
        <taxon>PACMAD clade</taxon>
        <taxon>Arundinoideae</taxon>
        <taxon>Arundineae</taxon>
        <taxon>Arundo</taxon>
    </lineage>
</organism>
<dbReference type="EMBL" id="GBRH01279160">
    <property type="protein sequence ID" value="JAD18735.1"/>
    <property type="molecule type" value="Transcribed_RNA"/>
</dbReference>
<proteinExistence type="predicted"/>
<reference evidence="1" key="1">
    <citation type="submission" date="2014-09" db="EMBL/GenBank/DDBJ databases">
        <authorList>
            <person name="Magalhaes I.L.F."/>
            <person name="Oliveira U."/>
            <person name="Santos F.R."/>
            <person name="Vidigal T.H.D.A."/>
            <person name="Brescovit A.D."/>
            <person name="Santos A.J."/>
        </authorList>
    </citation>
    <scope>NUCLEOTIDE SEQUENCE</scope>
    <source>
        <tissue evidence="1">Shoot tissue taken approximately 20 cm above the soil surface</tissue>
    </source>
</reference>
<dbReference type="AlphaFoldDB" id="A0A0A8Y161"/>
<evidence type="ECO:0000313" key="1">
    <source>
        <dbReference type="EMBL" id="JAD18735.1"/>
    </source>
</evidence>
<accession>A0A0A8Y161</accession>
<sequence length="22" mass="2487">MLARLPLLDAMLPPFLSNLLTF</sequence>
<reference evidence="1" key="2">
    <citation type="journal article" date="2015" name="Data Brief">
        <title>Shoot transcriptome of the giant reed, Arundo donax.</title>
        <authorList>
            <person name="Barrero R.A."/>
            <person name="Guerrero F.D."/>
            <person name="Moolhuijzen P."/>
            <person name="Goolsby J.A."/>
            <person name="Tidwell J."/>
            <person name="Bellgard S.E."/>
            <person name="Bellgard M.I."/>
        </authorList>
    </citation>
    <scope>NUCLEOTIDE SEQUENCE</scope>
    <source>
        <tissue evidence="1">Shoot tissue taken approximately 20 cm above the soil surface</tissue>
    </source>
</reference>
<protein>
    <submittedName>
        <fullName evidence="1">Uncharacterized protein</fullName>
    </submittedName>
</protein>
<name>A0A0A8Y161_ARUDO</name>